<dbReference type="GO" id="GO:0008270">
    <property type="term" value="F:zinc ion binding"/>
    <property type="evidence" value="ECO:0007669"/>
    <property type="project" value="UniProtKB-KW"/>
</dbReference>
<keyword evidence="1" id="KW-0863">Zinc-finger</keyword>
<evidence type="ECO:0000256" key="1">
    <source>
        <dbReference type="PROSITE-ProRule" id="PRU00723"/>
    </source>
</evidence>
<evidence type="ECO:0000313" key="4">
    <source>
        <dbReference type="Proteomes" id="UP000203898"/>
    </source>
</evidence>
<proteinExistence type="predicted"/>
<organism evidence="3 4">
    <name type="scientific">Diadromus pulchellus ascovirus 4a</name>
    <dbReference type="NCBI Taxonomy" id="158683"/>
    <lineage>
        <taxon>Viruses</taxon>
        <taxon>Varidnaviria</taxon>
        <taxon>Bamfordvirae</taxon>
        <taxon>Nucleocytoviricota</taxon>
        <taxon>Megaviricetes</taxon>
        <taxon>Pimascovirales</taxon>
        <taxon>Pimascovirales incertae sedis</taxon>
        <taxon>Ascoviridae</taxon>
        <taxon>Toursvirus</taxon>
        <taxon>Toursvirus dptv1a</taxon>
    </lineage>
</organism>
<dbReference type="RefSeq" id="YP_009640048.1">
    <property type="nucleotide sequence ID" value="NC_011335.1"/>
</dbReference>
<evidence type="ECO:0000313" key="3">
    <source>
        <dbReference type="EMBL" id="CCA61417.1"/>
    </source>
</evidence>
<feature type="domain" description="C3H1-type" evidence="2">
    <location>
        <begin position="91"/>
        <end position="119"/>
    </location>
</feature>
<dbReference type="KEGG" id="vg:26683605"/>
<dbReference type="PROSITE" id="PS50103">
    <property type="entry name" value="ZF_C3H1"/>
    <property type="match status" value="1"/>
</dbReference>
<reference evidence="3 4" key="1">
    <citation type="journal article" date="2009" name="PLoS ONE">
        <title>Symbiotic virus at the evolutionary intersection of three types of large DNA viruses; iridoviruses, ascoviruses, and ichnoviruses.</title>
        <authorList>
            <person name="Bigot Y."/>
            <person name="Renault S."/>
            <person name="Nicolas J."/>
            <person name="Moundras C."/>
            <person name="Demattei M.V."/>
            <person name="Samain S."/>
            <person name="Bideshi D.K."/>
            <person name="Federici B.A."/>
        </authorList>
    </citation>
    <scope>NUCLEOTIDE SEQUENCE [LARGE SCALE GENOMIC DNA]</scope>
</reference>
<dbReference type="Proteomes" id="UP000203898">
    <property type="component" value="Segment"/>
</dbReference>
<protein>
    <submittedName>
        <fullName evidence="3">Complete DpAV4 genome</fullName>
    </submittedName>
</protein>
<dbReference type="EMBL" id="CU469068">
    <property type="protein sequence ID" value="CCA61417.1"/>
    <property type="molecule type" value="Genomic_DNA"/>
</dbReference>
<name>F2NYY9_9VIRU</name>
<feature type="zinc finger region" description="C3H1-type" evidence="1">
    <location>
        <begin position="91"/>
        <end position="119"/>
    </location>
</feature>
<sequence>MESINEPVYDEAEITIDFSEGFDEYSKECDTYKDFEDLKEYYEPAPLWEQDTVVYPVQLEEDDLYEDEFVVVGRVKRRPQKTKKSFKWAKKPKQSFCNAVVNGETCKNKDKCQQYHTFEEVKTCSVIKCDRVEFVNNFYIGTCNNKHLNETGANYVTRLQIKRSPVAKNFKFLFFERPTTEFARQLLEASKTVGAKTVQFGFTKPTQTLEKFLKN</sequence>
<keyword evidence="1" id="KW-0479">Metal-binding</keyword>
<evidence type="ECO:0000259" key="2">
    <source>
        <dbReference type="PROSITE" id="PS50103"/>
    </source>
</evidence>
<keyword evidence="4" id="KW-1185">Reference proteome</keyword>
<accession>F2NYY9</accession>
<dbReference type="GeneID" id="26683605"/>
<dbReference type="InterPro" id="IPR000571">
    <property type="entry name" value="Znf_CCCH"/>
</dbReference>
<keyword evidence="1" id="KW-0862">Zinc</keyword>